<evidence type="ECO:0000256" key="1">
    <source>
        <dbReference type="ARBA" id="ARBA00000900"/>
    </source>
</evidence>
<dbReference type="PANTHER" id="PTHR45977:SF13">
    <property type="entry name" value="GB|AAF27103.1"/>
    <property type="match status" value="1"/>
</dbReference>
<evidence type="ECO:0000256" key="7">
    <source>
        <dbReference type="ARBA" id="ARBA00022771"/>
    </source>
</evidence>
<keyword evidence="8" id="KW-0833">Ubl conjugation pathway</keyword>
<dbReference type="EMBL" id="CM029041">
    <property type="protein sequence ID" value="KAG2622999.1"/>
    <property type="molecule type" value="Genomic_DNA"/>
</dbReference>
<sequence length="209" mass="21708">MGPDTVRSSCPAGTAPRLADEGGSRRVEEPPAWHSDVVSPIHQTVVIRRPNARCPYFSNADDDSLAGFEVLYHNRMVQAAHQQARRDMATQTEDTIVAPELGQAYGDLDGGGGCRATPASAAAVARLGKRKYVSRSSSGDESSTGGGAAGGGDAAAAAAAGCAICIENFEDGDDLGVMPCSHSFHEGCIAKWLACSRFCPCCRHALPAS</sequence>
<dbReference type="Proteomes" id="UP000823388">
    <property type="component" value="Chromosome 3K"/>
</dbReference>
<comment type="catalytic activity">
    <reaction evidence="1">
        <text>S-ubiquitinyl-[E2 ubiquitin-conjugating enzyme]-L-cysteine + [acceptor protein]-L-lysine = [E2 ubiquitin-conjugating enzyme]-L-cysteine + N(6)-ubiquitinyl-[acceptor protein]-L-lysine.</text>
        <dbReference type="EC" id="2.3.2.27"/>
    </reaction>
</comment>
<keyword evidence="11" id="KW-0472">Membrane</keyword>
<comment type="subcellular location">
    <subcellularLocation>
        <location evidence="2">Membrane</location>
        <topology evidence="2">Multi-pass membrane protein</topology>
    </subcellularLocation>
</comment>
<name>A0A8T0URY4_PANVG</name>
<evidence type="ECO:0000256" key="10">
    <source>
        <dbReference type="ARBA" id="ARBA00022989"/>
    </source>
</evidence>
<comment type="caution">
    <text evidence="15">The sequence shown here is derived from an EMBL/GenBank/DDBJ whole genome shotgun (WGS) entry which is preliminary data.</text>
</comment>
<dbReference type="GO" id="GO:0008270">
    <property type="term" value="F:zinc ion binding"/>
    <property type="evidence" value="ECO:0007669"/>
    <property type="project" value="UniProtKB-KW"/>
</dbReference>
<dbReference type="GO" id="GO:0016020">
    <property type="term" value="C:membrane"/>
    <property type="evidence" value="ECO:0007669"/>
    <property type="project" value="UniProtKB-SubCell"/>
</dbReference>
<dbReference type="GO" id="GO:0000325">
    <property type="term" value="C:plant-type vacuole"/>
    <property type="evidence" value="ECO:0007669"/>
    <property type="project" value="TreeGrafter"/>
</dbReference>
<keyword evidence="16" id="KW-1185">Reference proteome</keyword>
<dbReference type="GO" id="GO:0006511">
    <property type="term" value="P:ubiquitin-dependent protein catabolic process"/>
    <property type="evidence" value="ECO:0007669"/>
    <property type="project" value="TreeGrafter"/>
</dbReference>
<feature type="region of interest" description="Disordered" evidence="13">
    <location>
        <begin position="1"/>
        <end position="31"/>
    </location>
</feature>
<gene>
    <name evidence="15" type="ORF">PVAP13_3KG026500</name>
</gene>
<dbReference type="PANTHER" id="PTHR45977">
    <property type="entry name" value="TARGET OF ERK KINASE MPK-1"/>
    <property type="match status" value="1"/>
</dbReference>
<feature type="domain" description="RING-type" evidence="14">
    <location>
        <begin position="162"/>
        <end position="203"/>
    </location>
</feature>
<evidence type="ECO:0000256" key="13">
    <source>
        <dbReference type="SAM" id="MobiDB-lite"/>
    </source>
</evidence>
<evidence type="ECO:0000256" key="9">
    <source>
        <dbReference type="ARBA" id="ARBA00022833"/>
    </source>
</evidence>
<keyword evidence="6" id="KW-0479">Metal-binding</keyword>
<dbReference type="GO" id="GO:0061630">
    <property type="term" value="F:ubiquitin protein ligase activity"/>
    <property type="evidence" value="ECO:0007669"/>
    <property type="project" value="UniProtKB-EC"/>
</dbReference>
<protein>
    <recommendedName>
        <fullName evidence="3">RING-type E3 ubiquitin transferase</fullName>
        <ecNumber evidence="3">2.3.2.27</ecNumber>
    </recommendedName>
</protein>
<keyword evidence="10" id="KW-1133">Transmembrane helix</keyword>
<proteinExistence type="predicted"/>
<feature type="compositionally biased region" description="Basic and acidic residues" evidence="13">
    <location>
        <begin position="18"/>
        <end position="31"/>
    </location>
</feature>
<dbReference type="PROSITE" id="PS50089">
    <property type="entry name" value="ZF_RING_2"/>
    <property type="match status" value="1"/>
</dbReference>
<keyword evidence="9" id="KW-0862">Zinc</keyword>
<evidence type="ECO:0000313" key="15">
    <source>
        <dbReference type="EMBL" id="KAG2622999.1"/>
    </source>
</evidence>
<evidence type="ECO:0000256" key="12">
    <source>
        <dbReference type="PROSITE-ProRule" id="PRU00175"/>
    </source>
</evidence>
<evidence type="ECO:0000256" key="2">
    <source>
        <dbReference type="ARBA" id="ARBA00004141"/>
    </source>
</evidence>
<dbReference type="GO" id="GO:0016567">
    <property type="term" value="P:protein ubiquitination"/>
    <property type="evidence" value="ECO:0007669"/>
    <property type="project" value="TreeGrafter"/>
</dbReference>
<evidence type="ECO:0000256" key="3">
    <source>
        <dbReference type="ARBA" id="ARBA00012483"/>
    </source>
</evidence>
<dbReference type="SUPFAM" id="SSF57850">
    <property type="entry name" value="RING/U-box"/>
    <property type="match status" value="1"/>
</dbReference>
<keyword evidence="5" id="KW-0812">Transmembrane</keyword>
<dbReference type="InterPro" id="IPR013083">
    <property type="entry name" value="Znf_RING/FYVE/PHD"/>
</dbReference>
<evidence type="ECO:0000256" key="8">
    <source>
        <dbReference type="ARBA" id="ARBA00022786"/>
    </source>
</evidence>
<reference evidence="15" key="1">
    <citation type="submission" date="2020-05" db="EMBL/GenBank/DDBJ databases">
        <title>WGS assembly of Panicum virgatum.</title>
        <authorList>
            <person name="Lovell J.T."/>
            <person name="Jenkins J."/>
            <person name="Shu S."/>
            <person name="Juenger T.E."/>
            <person name="Schmutz J."/>
        </authorList>
    </citation>
    <scope>NUCLEOTIDE SEQUENCE</scope>
    <source>
        <strain evidence="15">AP13</strain>
    </source>
</reference>
<evidence type="ECO:0000256" key="6">
    <source>
        <dbReference type="ARBA" id="ARBA00022723"/>
    </source>
</evidence>
<keyword evidence="7 12" id="KW-0863">Zinc-finger</keyword>
<dbReference type="EC" id="2.3.2.27" evidence="3"/>
<dbReference type="InterPro" id="IPR001841">
    <property type="entry name" value="Znf_RING"/>
</dbReference>
<keyword evidence="4" id="KW-0808">Transferase</keyword>
<dbReference type="AlphaFoldDB" id="A0A8T0URY4"/>
<dbReference type="Pfam" id="PF13639">
    <property type="entry name" value="zf-RING_2"/>
    <property type="match status" value="1"/>
</dbReference>
<dbReference type="Gene3D" id="3.30.40.10">
    <property type="entry name" value="Zinc/RING finger domain, C3HC4 (zinc finger)"/>
    <property type="match status" value="1"/>
</dbReference>
<dbReference type="SMART" id="SM00184">
    <property type="entry name" value="RING"/>
    <property type="match status" value="1"/>
</dbReference>
<dbReference type="CDD" id="cd16454">
    <property type="entry name" value="RING-H2_PA-TM-RING"/>
    <property type="match status" value="1"/>
</dbReference>
<organism evidence="15 16">
    <name type="scientific">Panicum virgatum</name>
    <name type="common">Blackwell switchgrass</name>
    <dbReference type="NCBI Taxonomy" id="38727"/>
    <lineage>
        <taxon>Eukaryota</taxon>
        <taxon>Viridiplantae</taxon>
        <taxon>Streptophyta</taxon>
        <taxon>Embryophyta</taxon>
        <taxon>Tracheophyta</taxon>
        <taxon>Spermatophyta</taxon>
        <taxon>Magnoliopsida</taxon>
        <taxon>Liliopsida</taxon>
        <taxon>Poales</taxon>
        <taxon>Poaceae</taxon>
        <taxon>PACMAD clade</taxon>
        <taxon>Panicoideae</taxon>
        <taxon>Panicodae</taxon>
        <taxon>Paniceae</taxon>
        <taxon>Panicinae</taxon>
        <taxon>Panicum</taxon>
        <taxon>Panicum sect. Hiantes</taxon>
    </lineage>
</organism>
<evidence type="ECO:0000256" key="11">
    <source>
        <dbReference type="ARBA" id="ARBA00023136"/>
    </source>
</evidence>
<evidence type="ECO:0000256" key="4">
    <source>
        <dbReference type="ARBA" id="ARBA00022679"/>
    </source>
</evidence>
<evidence type="ECO:0000259" key="14">
    <source>
        <dbReference type="PROSITE" id="PS50089"/>
    </source>
</evidence>
<evidence type="ECO:0000313" key="16">
    <source>
        <dbReference type="Proteomes" id="UP000823388"/>
    </source>
</evidence>
<evidence type="ECO:0000256" key="5">
    <source>
        <dbReference type="ARBA" id="ARBA00022692"/>
    </source>
</evidence>
<accession>A0A8T0URY4</accession>